<sequence>MPRPRPCSCPSRALPARSACTIRRPGCLRAATTRCTRCSASHPPVVPAMKLLSHLFRAGHFVILAFFVLCACGLVGMAALELWHGFTPGGDMVVRDRFNVVLEAIGLLTVALVTLELGQTIFEEEILRDVKVSGPTRVRRYLSRFFVVIVIALAIETLVSIFELMHDDPAKLPYAASVGFCAGLLLIAWGVFVKLNRSAEELEPEAMAETKREDNEVQE</sequence>
<dbReference type="Proteomes" id="UP000001188">
    <property type="component" value="Chromosome"/>
</dbReference>
<keyword evidence="1" id="KW-0472">Membrane</keyword>
<feature type="transmembrane region" description="Helical" evidence="1">
    <location>
        <begin position="174"/>
        <end position="193"/>
    </location>
</feature>
<name>B0RY05_XANCB</name>
<dbReference type="HOGENOM" id="CLU_098987_0_0_6"/>
<proteinExistence type="predicted"/>
<protein>
    <submittedName>
        <fullName evidence="2">Conserved putative membrane protein</fullName>
    </submittedName>
</protein>
<dbReference type="EMBL" id="AM920689">
    <property type="protein sequence ID" value="CAP53541.1"/>
    <property type="molecule type" value="Genomic_DNA"/>
</dbReference>
<accession>B0RY05</accession>
<keyword evidence="1" id="KW-1133">Transmembrane helix</keyword>
<reference evidence="2 3" key="1">
    <citation type="journal article" date="2008" name="J. Biotechnol.">
        <title>The genome of Xanthomonas campestris pv. campestris B100 and its use for the reconstruction of metabolic pathways involved in xanthan biosynthesis.</title>
        <authorList>
            <person name="Vorholter F.J."/>
            <person name="Schneiker S."/>
            <person name="Goesmann A."/>
            <person name="Krause L."/>
            <person name="Bekel T."/>
            <person name="Kaiser O."/>
            <person name="Linke B."/>
            <person name="Patschkowski T."/>
            <person name="Ruckert C."/>
            <person name="Schmid J."/>
            <person name="Sidhu V.K."/>
            <person name="Sieber V."/>
            <person name="Tauch A."/>
            <person name="Watt S.A."/>
            <person name="Weisshaar B."/>
            <person name="Becker A."/>
            <person name="Niehaus K."/>
            <person name="Puhler A."/>
        </authorList>
    </citation>
    <scope>NUCLEOTIDE SEQUENCE [LARGE SCALE GENOMIC DNA]</scope>
    <source>
        <strain evidence="2 3">B100</strain>
    </source>
</reference>
<gene>
    <name evidence="2" type="ORF">XCCB100_4172</name>
</gene>
<feature type="transmembrane region" description="Helical" evidence="1">
    <location>
        <begin position="58"/>
        <end position="80"/>
    </location>
</feature>
<feature type="transmembrane region" description="Helical" evidence="1">
    <location>
        <begin position="142"/>
        <end position="162"/>
    </location>
</feature>
<evidence type="ECO:0000313" key="2">
    <source>
        <dbReference type="EMBL" id="CAP53541.1"/>
    </source>
</evidence>
<organism evidence="2 3">
    <name type="scientific">Xanthomonas campestris pv. campestris (strain B100)</name>
    <dbReference type="NCBI Taxonomy" id="509169"/>
    <lineage>
        <taxon>Bacteria</taxon>
        <taxon>Pseudomonadati</taxon>
        <taxon>Pseudomonadota</taxon>
        <taxon>Gammaproteobacteria</taxon>
        <taxon>Lysobacterales</taxon>
        <taxon>Lysobacteraceae</taxon>
        <taxon>Xanthomonas</taxon>
    </lineage>
</organism>
<evidence type="ECO:0000256" key="1">
    <source>
        <dbReference type="SAM" id="Phobius"/>
    </source>
</evidence>
<dbReference type="KEGG" id="xca:xcc-b100_4172"/>
<dbReference type="AlphaFoldDB" id="B0RY05"/>
<keyword evidence="1" id="KW-0812">Transmembrane</keyword>
<feature type="transmembrane region" description="Helical" evidence="1">
    <location>
        <begin position="100"/>
        <end position="122"/>
    </location>
</feature>
<evidence type="ECO:0000313" key="3">
    <source>
        <dbReference type="Proteomes" id="UP000001188"/>
    </source>
</evidence>